<evidence type="ECO:0000313" key="6">
    <source>
        <dbReference type="EMBL" id="QOL48149.1"/>
    </source>
</evidence>
<protein>
    <submittedName>
        <fullName evidence="6">Glycosyltransferase</fullName>
    </submittedName>
</protein>
<feature type="transmembrane region" description="Helical" evidence="4">
    <location>
        <begin position="354"/>
        <end position="380"/>
    </location>
</feature>
<evidence type="ECO:0000313" key="7">
    <source>
        <dbReference type="Proteomes" id="UP000593875"/>
    </source>
</evidence>
<feature type="transmembrane region" description="Helical" evidence="4">
    <location>
        <begin position="427"/>
        <end position="447"/>
    </location>
</feature>
<evidence type="ECO:0000256" key="1">
    <source>
        <dbReference type="ARBA" id="ARBA00006739"/>
    </source>
</evidence>
<keyword evidence="4" id="KW-1133">Transmembrane helix</keyword>
<organism evidence="6 7">
    <name type="scientific">Massilia litorea</name>
    <dbReference type="NCBI Taxonomy" id="2769491"/>
    <lineage>
        <taxon>Bacteria</taxon>
        <taxon>Pseudomonadati</taxon>
        <taxon>Pseudomonadota</taxon>
        <taxon>Betaproteobacteria</taxon>
        <taxon>Burkholderiales</taxon>
        <taxon>Oxalobacteraceae</taxon>
        <taxon>Telluria group</taxon>
        <taxon>Massilia</taxon>
    </lineage>
</organism>
<comment type="similarity">
    <text evidence="1">Belongs to the glycosyltransferase 2 family.</text>
</comment>
<feature type="chain" id="PRO_5032852710" evidence="5">
    <location>
        <begin position="38"/>
        <end position="476"/>
    </location>
</feature>
<dbReference type="RefSeq" id="WP_193685195.1">
    <property type="nucleotide sequence ID" value="NZ_CP062941.1"/>
</dbReference>
<accession>A0A7L9U169</accession>
<evidence type="ECO:0000256" key="2">
    <source>
        <dbReference type="ARBA" id="ARBA00022676"/>
    </source>
</evidence>
<feature type="transmembrane region" description="Helical" evidence="4">
    <location>
        <begin position="53"/>
        <end position="72"/>
    </location>
</feature>
<keyword evidence="7" id="KW-1185">Reference proteome</keyword>
<dbReference type="EMBL" id="CP062941">
    <property type="protein sequence ID" value="QOL48149.1"/>
    <property type="molecule type" value="Genomic_DNA"/>
</dbReference>
<dbReference type="GO" id="GO:0016757">
    <property type="term" value="F:glycosyltransferase activity"/>
    <property type="evidence" value="ECO:0007669"/>
    <property type="project" value="UniProtKB-KW"/>
</dbReference>
<dbReference type="SUPFAM" id="SSF53448">
    <property type="entry name" value="Nucleotide-diphospho-sugar transferases"/>
    <property type="match status" value="1"/>
</dbReference>
<feature type="transmembrane region" description="Helical" evidence="4">
    <location>
        <begin position="392"/>
        <end position="415"/>
    </location>
</feature>
<dbReference type="PANTHER" id="PTHR43630:SF1">
    <property type="entry name" value="POLY-BETA-1,6-N-ACETYL-D-GLUCOSAMINE SYNTHASE"/>
    <property type="match status" value="1"/>
</dbReference>
<evidence type="ECO:0000256" key="5">
    <source>
        <dbReference type="SAM" id="SignalP"/>
    </source>
</evidence>
<dbReference type="AlphaFoldDB" id="A0A7L9U169"/>
<keyword evidence="4" id="KW-0472">Membrane</keyword>
<keyword evidence="5" id="KW-0732">Signal</keyword>
<proteinExistence type="inferred from homology"/>
<keyword evidence="2" id="KW-0328">Glycosyltransferase</keyword>
<gene>
    <name evidence="6" type="ORF">LPB04_14220</name>
</gene>
<dbReference type="Proteomes" id="UP000593875">
    <property type="component" value="Chromosome"/>
</dbReference>
<keyword evidence="3 6" id="KW-0808">Transferase</keyword>
<reference evidence="6 7" key="1">
    <citation type="submission" date="2020-10" db="EMBL/GenBank/DDBJ databases">
        <title>Genome sequencing of Massilia sp. LPB0304.</title>
        <authorList>
            <person name="Kim J."/>
        </authorList>
    </citation>
    <scope>NUCLEOTIDE SEQUENCE [LARGE SCALE GENOMIC DNA]</scope>
    <source>
        <strain evidence="6 7">LPB0304</strain>
    </source>
</reference>
<dbReference type="KEGG" id="mlir:LPB04_14220"/>
<dbReference type="CDD" id="cd06423">
    <property type="entry name" value="CESA_like"/>
    <property type="match status" value="1"/>
</dbReference>
<name>A0A7L9U169_9BURK</name>
<dbReference type="Gene3D" id="3.90.550.10">
    <property type="entry name" value="Spore Coat Polysaccharide Biosynthesis Protein SpsA, Chain A"/>
    <property type="match status" value="1"/>
</dbReference>
<evidence type="ECO:0000256" key="4">
    <source>
        <dbReference type="SAM" id="Phobius"/>
    </source>
</evidence>
<evidence type="ECO:0000256" key="3">
    <source>
        <dbReference type="ARBA" id="ARBA00022679"/>
    </source>
</evidence>
<dbReference type="Pfam" id="PF13641">
    <property type="entry name" value="Glyco_tranf_2_3"/>
    <property type="match status" value="1"/>
</dbReference>
<feature type="signal peptide" evidence="5">
    <location>
        <begin position="1"/>
        <end position="37"/>
    </location>
</feature>
<dbReference type="InterPro" id="IPR029044">
    <property type="entry name" value="Nucleotide-diphossugar_trans"/>
</dbReference>
<dbReference type="PANTHER" id="PTHR43630">
    <property type="entry name" value="POLY-BETA-1,6-N-ACETYL-D-GLUCOSAMINE SYNTHASE"/>
    <property type="match status" value="1"/>
</dbReference>
<sequence length="476" mass="52664">MDPSTSSTIRVSVRSTWRSSASAVLLCGPCACLPAHAGTVAGLADEQAGGPALLLANTLLLLIVAAIFVYACRHLIFSLSRMFGRQRHPYLDIDCAEWPQITVFIAAHNEEKVVAGCIEALLETDYPQDRLKIVPVNDRSTDDTRRIIDTYVKAYPDRVVPFHRTSGKAGKAAAIKDALAHAEGDIIIIFDADYTPGRGLLRQLAAPFFDPEVGAVMGRVVPVNASTNLLTRLLDLERAGGYQVDQQARMNLRLIPQFGGTVGGLRVSAVEQVGGFRDDTLAEDTDITYRLVCRGWNVVYSNRSECYEEVPEEWSVRIKQIMRWSKGHNQVLVRYWSSFLFSDCISLRARVDGFLLLFVFAMPPVLLFGWILALLCYMLSSPSLLSLFVAAWAFSAYGANGSFAAFFEIAIAVILDGNRKRLRLLPLSLLGFCVSLVVISRASWQLLADSIRKRELVWDKTVRYRKAAGAPAERTP</sequence>
<keyword evidence="4" id="KW-0812">Transmembrane</keyword>